<proteinExistence type="predicted"/>
<accession>A0ACA9PB90</accession>
<gene>
    <name evidence="1" type="ORF">ACOLOM_LOCUS9972</name>
</gene>
<keyword evidence="2" id="KW-1185">Reference proteome</keyword>
<dbReference type="Proteomes" id="UP000789525">
    <property type="component" value="Unassembled WGS sequence"/>
</dbReference>
<protein>
    <submittedName>
        <fullName evidence="1">1789_t:CDS:1</fullName>
    </submittedName>
</protein>
<name>A0ACA9PB90_9GLOM</name>
<organism evidence="1 2">
    <name type="scientific">Acaulospora colombiana</name>
    <dbReference type="NCBI Taxonomy" id="27376"/>
    <lineage>
        <taxon>Eukaryota</taxon>
        <taxon>Fungi</taxon>
        <taxon>Fungi incertae sedis</taxon>
        <taxon>Mucoromycota</taxon>
        <taxon>Glomeromycotina</taxon>
        <taxon>Glomeromycetes</taxon>
        <taxon>Diversisporales</taxon>
        <taxon>Acaulosporaceae</taxon>
        <taxon>Acaulospora</taxon>
    </lineage>
</organism>
<evidence type="ECO:0000313" key="2">
    <source>
        <dbReference type="Proteomes" id="UP000789525"/>
    </source>
</evidence>
<feature type="non-terminal residue" evidence="1">
    <location>
        <position position="120"/>
    </location>
</feature>
<comment type="caution">
    <text evidence="1">The sequence shown here is derived from an EMBL/GenBank/DDBJ whole genome shotgun (WGS) entry which is preliminary data.</text>
</comment>
<evidence type="ECO:0000313" key="1">
    <source>
        <dbReference type="EMBL" id="CAG8694396.1"/>
    </source>
</evidence>
<dbReference type="EMBL" id="CAJVPT010030425">
    <property type="protein sequence ID" value="CAG8694396.1"/>
    <property type="molecule type" value="Genomic_DNA"/>
</dbReference>
<sequence>MCSPNYLNSAGQPSFRRTTINENFSPQIINPVLPDSADAVSTSPVASESSELESPLEEINSQSNTAEDSISDQLVNLGFGSWRCSVCDQVFRRKQRALTHFAHNHGSTRMTCGGMCGKPH</sequence>
<reference evidence="1" key="1">
    <citation type="submission" date="2021-06" db="EMBL/GenBank/DDBJ databases">
        <authorList>
            <person name="Kallberg Y."/>
            <person name="Tangrot J."/>
            <person name="Rosling A."/>
        </authorList>
    </citation>
    <scope>NUCLEOTIDE SEQUENCE</scope>
    <source>
        <strain evidence="1">CL356</strain>
    </source>
</reference>